<dbReference type="Pfam" id="PF00400">
    <property type="entry name" value="WD40"/>
    <property type="match status" value="5"/>
</dbReference>
<comment type="similarity">
    <text evidence="1">Belongs to the WD repeat MET30/SCONB/SCON-2 family.</text>
</comment>
<dbReference type="RefSeq" id="XP_018189063.1">
    <property type="nucleotide sequence ID" value="XM_018328963.1"/>
</dbReference>
<keyword evidence="2 4" id="KW-0853">WD repeat</keyword>
<proteinExistence type="inferred from homology"/>
<dbReference type="EMBL" id="KV407457">
    <property type="protein sequence ID" value="KZF23508.1"/>
    <property type="molecule type" value="Genomic_DNA"/>
</dbReference>
<keyword evidence="8" id="KW-1185">Reference proteome</keyword>
<feature type="compositionally biased region" description="Basic residues" evidence="5">
    <location>
        <begin position="13"/>
        <end position="25"/>
    </location>
</feature>
<dbReference type="InParanoid" id="A0A165HH57"/>
<evidence type="ECO:0000256" key="2">
    <source>
        <dbReference type="ARBA" id="ARBA00022574"/>
    </source>
</evidence>
<dbReference type="GeneID" id="28894100"/>
<reference evidence="7 8" key="1">
    <citation type="journal article" date="2016" name="Fungal Biol.">
        <title>The genome of Xylona heveae provides a window into fungal endophytism.</title>
        <authorList>
            <person name="Gazis R."/>
            <person name="Kuo A."/>
            <person name="Riley R."/>
            <person name="LaButti K."/>
            <person name="Lipzen A."/>
            <person name="Lin J."/>
            <person name="Amirebrahimi M."/>
            <person name="Hesse C.N."/>
            <person name="Spatafora J.W."/>
            <person name="Henrissat B."/>
            <person name="Hainaut M."/>
            <person name="Grigoriev I.V."/>
            <person name="Hibbett D.S."/>
        </authorList>
    </citation>
    <scope>NUCLEOTIDE SEQUENCE [LARGE SCALE GENOMIC DNA]</scope>
    <source>
        <strain evidence="7 8">TC161</strain>
    </source>
</reference>
<organism evidence="7 8">
    <name type="scientific">Xylona heveae (strain CBS 132557 / TC161)</name>
    <dbReference type="NCBI Taxonomy" id="1328760"/>
    <lineage>
        <taxon>Eukaryota</taxon>
        <taxon>Fungi</taxon>
        <taxon>Dikarya</taxon>
        <taxon>Ascomycota</taxon>
        <taxon>Pezizomycotina</taxon>
        <taxon>Xylonomycetes</taxon>
        <taxon>Xylonales</taxon>
        <taxon>Xylonaceae</taxon>
        <taxon>Xylona</taxon>
    </lineage>
</organism>
<keyword evidence="3" id="KW-0677">Repeat</keyword>
<dbReference type="PROSITE" id="PS50082">
    <property type="entry name" value="WD_REPEATS_2"/>
    <property type="match status" value="6"/>
</dbReference>
<dbReference type="AlphaFoldDB" id="A0A165HH57"/>
<feature type="region of interest" description="Disordered" evidence="5">
    <location>
        <begin position="114"/>
        <end position="201"/>
    </location>
</feature>
<protein>
    <submittedName>
        <fullName evidence="7">WD40 repeat-like protein</fullName>
    </submittedName>
</protein>
<dbReference type="PANTHER" id="PTHR22847">
    <property type="entry name" value="WD40 REPEAT PROTEIN"/>
    <property type="match status" value="1"/>
</dbReference>
<accession>A0A165HH57</accession>
<dbReference type="PROSITE" id="PS50181">
    <property type="entry name" value="FBOX"/>
    <property type="match status" value="1"/>
</dbReference>
<dbReference type="InterPro" id="IPR001680">
    <property type="entry name" value="WD40_rpt"/>
</dbReference>
<dbReference type="SMART" id="SM00320">
    <property type="entry name" value="WD40"/>
    <property type="match status" value="7"/>
</dbReference>
<dbReference type="SUPFAM" id="SSF81383">
    <property type="entry name" value="F-box domain"/>
    <property type="match status" value="1"/>
</dbReference>
<feature type="repeat" description="WD" evidence="4">
    <location>
        <begin position="500"/>
        <end position="539"/>
    </location>
</feature>
<evidence type="ECO:0000256" key="4">
    <source>
        <dbReference type="PROSITE-ProRule" id="PRU00221"/>
    </source>
</evidence>
<dbReference type="Proteomes" id="UP000076632">
    <property type="component" value="Unassembled WGS sequence"/>
</dbReference>
<dbReference type="PANTHER" id="PTHR22847:SF745">
    <property type="entry name" value="F-BOX_WD REPEAT-CONTAINING PROTEIN 7"/>
    <property type="match status" value="1"/>
</dbReference>
<evidence type="ECO:0000313" key="8">
    <source>
        <dbReference type="Proteomes" id="UP000076632"/>
    </source>
</evidence>
<feature type="compositionally biased region" description="Polar residues" evidence="5">
    <location>
        <begin position="61"/>
        <end position="81"/>
    </location>
</feature>
<sequence length="708" mass="78391">MASHENFAEGSTRRRWSFKSIRRPKSSSVSGHDAPPRPASSDLAAWPELADSAVGNAWSRMCSQGTQTPNGGDGTQESGNVCLSGPRPRRRSSSTLSSFASSFRSAVRRTSLSVRTRHLPLTGHNPPQDAESNDTTYSKGSGRLQRAGSVSHHQRKSLASPSLDTTLEGSSLSISSTLVNQDSSPVPGNGSEPPKLPYDPSRGAAARAAAAAQNELLNFGRVALLKSEYLQDEAMFTRDSESGIGVDLRSPLDDLLEPSPEIPRKDLLAHFPTEISAHILSYLDVCSLARAERVSYAWRRAARSHHVWREVFHREYRRRPADQTLNSIHRRFGGEGIGKVVPDQDWKRMFKVRRALETRWQSGTAAAIYLNGHTDSLYCVQFDEDKIITGSRDQTLRVWDIHTFECTKVIGAPVPSAAVDAPPSPLQPGPLTVKTRGDDNSSQSIQAFFNVNPVRTTPSDYHKASILCLQFDDRILVTGSSDSTCIVWDIQNDYKPIRRLQQHTAGVLDVCFDERYIVSCSKDSTICVWDRHTGKLLKRLLGHRGPVNAVQLRGNLVASASGDCYAKLWNLDSGLCIKEFRSLERGLACVEFSEDSRYLLAGGNDQVIYKFDVNSGELVTTMRGHTGLVRSLHLDNANRRVVTGSYDMSIRVFDYDTGELIVSFPGWTTSWMLCAKSDYRRVVSTSQDGRALILDFGYQLDDIHMLEG</sequence>
<dbReference type="SUPFAM" id="SSF50978">
    <property type="entry name" value="WD40 repeat-like"/>
    <property type="match status" value="1"/>
</dbReference>
<evidence type="ECO:0000256" key="3">
    <source>
        <dbReference type="ARBA" id="ARBA00022737"/>
    </source>
</evidence>
<gene>
    <name evidence="7" type="ORF">L228DRAFT_117642</name>
</gene>
<evidence type="ECO:0000259" key="6">
    <source>
        <dbReference type="PROSITE" id="PS50181"/>
    </source>
</evidence>
<feature type="region of interest" description="Disordered" evidence="5">
    <location>
        <begin position="1"/>
        <end position="101"/>
    </location>
</feature>
<feature type="repeat" description="WD" evidence="4">
    <location>
        <begin position="622"/>
        <end position="663"/>
    </location>
</feature>
<dbReference type="OMA" id="KDISICV"/>
<dbReference type="PROSITE" id="PS00678">
    <property type="entry name" value="WD_REPEATS_1"/>
    <property type="match status" value="3"/>
</dbReference>
<feature type="compositionally biased region" description="Polar residues" evidence="5">
    <location>
        <begin position="157"/>
        <end position="186"/>
    </location>
</feature>
<dbReference type="InterPro" id="IPR036047">
    <property type="entry name" value="F-box-like_dom_sf"/>
</dbReference>
<feature type="repeat" description="WD" evidence="4">
    <location>
        <begin position="370"/>
        <end position="409"/>
    </location>
</feature>
<dbReference type="SMART" id="SM00256">
    <property type="entry name" value="FBOX"/>
    <property type="match status" value="1"/>
</dbReference>
<dbReference type="CDD" id="cd00200">
    <property type="entry name" value="WD40"/>
    <property type="match status" value="1"/>
</dbReference>
<feature type="repeat" description="WD" evidence="4">
    <location>
        <begin position="580"/>
        <end position="621"/>
    </location>
</feature>
<evidence type="ECO:0000256" key="1">
    <source>
        <dbReference type="ARBA" id="ARBA00007968"/>
    </source>
</evidence>
<dbReference type="Gene3D" id="2.130.10.10">
    <property type="entry name" value="YVTN repeat-like/Quinoprotein amine dehydrogenase"/>
    <property type="match status" value="2"/>
</dbReference>
<feature type="repeat" description="WD" evidence="4">
    <location>
        <begin position="540"/>
        <end position="579"/>
    </location>
</feature>
<dbReference type="PRINTS" id="PR00320">
    <property type="entry name" value="GPROTEINBRPT"/>
</dbReference>
<feature type="domain" description="F-box" evidence="6">
    <location>
        <begin position="265"/>
        <end position="311"/>
    </location>
</feature>
<dbReference type="Gene3D" id="1.20.1280.50">
    <property type="match status" value="1"/>
</dbReference>
<evidence type="ECO:0000256" key="5">
    <source>
        <dbReference type="SAM" id="MobiDB-lite"/>
    </source>
</evidence>
<dbReference type="STRING" id="1328760.A0A165HH57"/>
<dbReference type="OrthoDB" id="19711at2759"/>
<dbReference type="PROSITE" id="PS50294">
    <property type="entry name" value="WD_REPEATS_REGION"/>
    <property type="match status" value="3"/>
</dbReference>
<dbReference type="Pfam" id="PF12937">
    <property type="entry name" value="F-box-like"/>
    <property type="match status" value="1"/>
</dbReference>
<dbReference type="InterPro" id="IPR001810">
    <property type="entry name" value="F-box_dom"/>
</dbReference>
<dbReference type="InterPro" id="IPR015943">
    <property type="entry name" value="WD40/YVTN_repeat-like_dom_sf"/>
</dbReference>
<dbReference type="InterPro" id="IPR036322">
    <property type="entry name" value="WD40_repeat_dom_sf"/>
</dbReference>
<dbReference type="InterPro" id="IPR019775">
    <property type="entry name" value="WD40_repeat_CS"/>
</dbReference>
<name>A0A165HH57_XYLHT</name>
<dbReference type="InterPro" id="IPR020472">
    <property type="entry name" value="WD40_PAC1"/>
</dbReference>
<evidence type="ECO:0000313" key="7">
    <source>
        <dbReference type="EMBL" id="KZF23508.1"/>
    </source>
</evidence>
<feature type="repeat" description="WD" evidence="4">
    <location>
        <begin position="459"/>
        <end position="492"/>
    </location>
</feature>